<dbReference type="PANTHER" id="PTHR11799:SF12">
    <property type="entry name" value="PARAOXONASE-RELATED"/>
    <property type="match status" value="1"/>
</dbReference>
<sequence>MKSIIYAGILLIIPLGVFLNSVAKSIDYWKIPLMHNSSSCERVNIEMPTEDLVEFGKFLIGATSDSISMYYKHESANQAPPGYLISIDPNTKEIARIPTHNFPSQYQMNSHGITIYNNKTLYVLSHSYNKGGEIVFLFNLEIKDGHVEATFFKTIKISDEHGIYNGIAIINTQYFYITQWMPFADSEQGRDVSMTTSLYRTGLNLYTKTNSVKLCMILVDSAICSPKAYGHVPNGIVLHEKLLFVADSLEKAVLIYHVDENLELTKFASVPISHALDNLHYKNGVVYATGIASVMDYLKYSASIREGKTPNNVPGGFSKVYKEGSAWKSKEILMQDKLSFPSSSVVLDKKVVISSVIDSALLFCPLVK</sequence>
<protein>
    <recommendedName>
        <fullName evidence="3">Arylesterase</fullName>
    </recommendedName>
</protein>
<dbReference type="InterPro" id="IPR051288">
    <property type="entry name" value="Serum_paraoxonase/arylesterase"/>
</dbReference>
<evidence type="ECO:0008006" key="3">
    <source>
        <dbReference type="Google" id="ProtNLM"/>
    </source>
</evidence>
<comment type="caution">
    <text evidence="1">The sequence shown here is derived from an EMBL/GenBank/DDBJ whole genome shotgun (WGS) entry which is preliminary data.</text>
</comment>
<proteinExistence type="predicted"/>
<dbReference type="InterPro" id="IPR011042">
    <property type="entry name" value="6-blade_b-propeller_TolB-like"/>
</dbReference>
<dbReference type="AlphaFoldDB" id="A0A1R2B9H6"/>
<accession>A0A1R2B9H6</accession>
<keyword evidence="2" id="KW-1185">Reference proteome</keyword>
<dbReference type="SUPFAM" id="SSF63829">
    <property type="entry name" value="Calcium-dependent phosphotriesterase"/>
    <property type="match status" value="1"/>
</dbReference>
<gene>
    <name evidence="1" type="ORF">SteCoe_27899</name>
</gene>
<dbReference type="Proteomes" id="UP000187209">
    <property type="component" value="Unassembled WGS sequence"/>
</dbReference>
<reference evidence="1 2" key="1">
    <citation type="submission" date="2016-11" db="EMBL/GenBank/DDBJ databases">
        <title>The macronuclear genome of Stentor coeruleus: a giant cell with tiny introns.</title>
        <authorList>
            <person name="Slabodnick M."/>
            <person name="Ruby J.G."/>
            <person name="Reiff S.B."/>
            <person name="Swart E.C."/>
            <person name="Gosai S."/>
            <person name="Prabakaran S."/>
            <person name="Witkowska E."/>
            <person name="Larue G.E."/>
            <person name="Fisher S."/>
            <person name="Freeman R.M."/>
            <person name="Gunawardena J."/>
            <person name="Chu W."/>
            <person name="Stover N.A."/>
            <person name="Gregory B.D."/>
            <person name="Nowacki M."/>
            <person name="Derisi J."/>
            <person name="Roy S.W."/>
            <person name="Marshall W.F."/>
            <person name="Sood P."/>
        </authorList>
    </citation>
    <scope>NUCLEOTIDE SEQUENCE [LARGE SCALE GENOMIC DNA]</scope>
    <source>
        <strain evidence="1">WM001</strain>
    </source>
</reference>
<organism evidence="1 2">
    <name type="scientific">Stentor coeruleus</name>
    <dbReference type="NCBI Taxonomy" id="5963"/>
    <lineage>
        <taxon>Eukaryota</taxon>
        <taxon>Sar</taxon>
        <taxon>Alveolata</taxon>
        <taxon>Ciliophora</taxon>
        <taxon>Postciliodesmatophora</taxon>
        <taxon>Heterotrichea</taxon>
        <taxon>Heterotrichida</taxon>
        <taxon>Stentoridae</taxon>
        <taxon>Stentor</taxon>
    </lineage>
</organism>
<dbReference type="OrthoDB" id="432162at2759"/>
<dbReference type="PANTHER" id="PTHR11799">
    <property type="entry name" value="PARAOXONASE"/>
    <property type="match status" value="1"/>
</dbReference>
<name>A0A1R2B9H6_9CILI</name>
<evidence type="ECO:0000313" key="2">
    <source>
        <dbReference type="Proteomes" id="UP000187209"/>
    </source>
</evidence>
<dbReference type="Gene3D" id="2.120.10.30">
    <property type="entry name" value="TolB, C-terminal domain"/>
    <property type="match status" value="1"/>
</dbReference>
<dbReference type="EMBL" id="MPUH01000823">
    <property type="protein sequence ID" value="OMJ73419.1"/>
    <property type="molecule type" value="Genomic_DNA"/>
</dbReference>
<evidence type="ECO:0000313" key="1">
    <source>
        <dbReference type="EMBL" id="OMJ73419.1"/>
    </source>
</evidence>